<gene>
    <name evidence="1" type="ORF">APZ18_10705</name>
</gene>
<evidence type="ECO:0000313" key="1">
    <source>
        <dbReference type="EMBL" id="KQC85161.1"/>
    </source>
</evidence>
<name>A0AAW3JSA6_9FIRM</name>
<proteinExistence type="predicted"/>
<reference evidence="1 2" key="1">
    <citation type="submission" date="2015-10" db="EMBL/GenBank/DDBJ databases">
        <title>Butyribacter intestini gen. nov., sp. nov., a butyric acid-producing bacterium of the family Lachnospiraceae isolated from the human faeces.</title>
        <authorList>
            <person name="Zou Y."/>
            <person name="Xue W."/>
            <person name="Luo G."/>
            <person name="Lv M."/>
        </authorList>
    </citation>
    <scope>NUCLEOTIDE SEQUENCE [LARGE SCALE GENOMIC DNA]</scope>
    <source>
        <strain evidence="1 2">TF01-11</strain>
    </source>
</reference>
<evidence type="ECO:0000313" key="2">
    <source>
        <dbReference type="Proteomes" id="UP000050833"/>
    </source>
</evidence>
<dbReference type="InterPro" id="IPR026350">
    <property type="entry name" value="GxxExxY"/>
</dbReference>
<protein>
    <recommendedName>
        <fullName evidence="3">PD-(D/E)XK nuclease superfamily protein</fullName>
    </recommendedName>
</protein>
<accession>A0AAW3JSA6</accession>
<organism evidence="1 2">
    <name type="scientific">Butyribacter intestini</name>
    <dbReference type="NCBI Taxonomy" id="1703332"/>
    <lineage>
        <taxon>Bacteria</taxon>
        <taxon>Bacillati</taxon>
        <taxon>Bacillota</taxon>
        <taxon>Clostridia</taxon>
        <taxon>Lachnospirales</taxon>
        <taxon>Lachnospiraceae</taxon>
        <taxon>Butyribacter</taxon>
    </lineage>
</organism>
<dbReference type="EMBL" id="LLKB01000005">
    <property type="protein sequence ID" value="KQC85161.1"/>
    <property type="molecule type" value="Genomic_DNA"/>
</dbReference>
<dbReference type="AlphaFoldDB" id="A0AAW3JSA6"/>
<keyword evidence="2" id="KW-1185">Reference proteome</keyword>
<sequence>MIYGTILNTRCYYIEARTRNNRRTDIIVDYKGRRFIIELKIWHGDEYNSRGKKQLFDYLEYYKQNKGYLLSFNFNKNKKTGVNELDYNGKKILEVVV</sequence>
<dbReference type="Proteomes" id="UP000050833">
    <property type="component" value="Unassembled WGS sequence"/>
</dbReference>
<comment type="caution">
    <text evidence="1">The sequence shown here is derived from an EMBL/GenBank/DDBJ whole genome shotgun (WGS) entry which is preliminary data.</text>
</comment>
<evidence type="ECO:0008006" key="3">
    <source>
        <dbReference type="Google" id="ProtNLM"/>
    </source>
</evidence>
<dbReference type="Pfam" id="PF13366">
    <property type="entry name" value="PDDEXK_3"/>
    <property type="match status" value="1"/>
</dbReference>